<dbReference type="InterPro" id="IPR035647">
    <property type="entry name" value="EFG_III/V"/>
</dbReference>
<dbReference type="CDD" id="cd16262">
    <property type="entry name" value="EFG_III"/>
    <property type="match status" value="1"/>
</dbReference>
<dbReference type="SUPFAM" id="SSF52540">
    <property type="entry name" value="P-loop containing nucleoside triphosphate hydrolases"/>
    <property type="match status" value="1"/>
</dbReference>
<dbReference type="FunFam" id="3.40.50.300:FF:000029">
    <property type="entry name" value="Elongation factor G"/>
    <property type="match status" value="1"/>
</dbReference>
<evidence type="ECO:0000256" key="8">
    <source>
        <dbReference type="HAMAP-Rule" id="MF_00054"/>
    </source>
</evidence>
<evidence type="ECO:0000256" key="1">
    <source>
        <dbReference type="ARBA" id="ARBA00005870"/>
    </source>
</evidence>
<dbReference type="GO" id="GO:0005737">
    <property type="term" value="C:cytoplasm"/>
    <property type="evidence" value="ECO:0007669"/>
    <property type="project" value="UniProtKB-SubCell"/>
</dbReference>
<dbReference type="InterPro" id="IPR027417">
    <property type="entry name" value="P-loop_NTPase"/>
</dbReference>
<dbReference type="GO" id="GO:0032790">
    <property type="term" value="P:ribosome disassembly"/>
    <property type="evidence" value="ECO:0007669"/>
    <property type="project" value="TreeGrafter"/>
</dbReference>
<evidence type="ECO:0000256" key="6">
    <source>
        <dbReference type="ARBA" id="ARBA00023134"/>
    </source>
</evidence>
<comment type="function">
    <text evidence="7 8">Catalyzes the GTP-dependent ribosomal translocation step during translation elongation. During this step, the ribosome changes from the pre-translocational (PRE) to the post-translocational (POST) state as the newly formed A-site-bound peptidyl-tRNA and P-site-bound deacylated tRNA move to the P and E sites, respectively. Catalyzes the coordinated movement of the two tRNA molecules, the mRNA and conformational changes in the ribosome.</text>
</comment>
<reference evidence="10" key="1">
    <citation type="journal article" date="2020" name="Biotechnol. Biofuels">
        <title>New insights from the biogas microbiome by comprehensive genome-resolved metagenomics of nearly 1600 species originating from multiple anaerobic digesters.</title>
        <authorList>
            <person name="Campanaro S."/>
            <person name="Treu L."/>
            <person name="Rodriguez-R L.M."/>
            <person name="Kovalovszki A."/>
            <person name="Ziels R.M."/>
            <person name="Maus I."/>
            <person name="Zhu X."/>
            <person name="Kougias P.G."/>
            <person name="Basile A."/>
            <person name="Luo G."/>
            <person name="Schluter A."/>
            <person name="Konstantinidis K.T."/>
            <person name="Angelidaki I."/>
        </authorList>
    </citation>
    <scope>NUCLEOTIDE SEQUENCE</scope>
    <source>
        <strain evidence="10">AS06rmzACSIP_7</strain>
    </source>
</reference>
<dbReference type="PRINTS" id="PR00315">
    <property type="entry name" value="ELONGATNFCT"/>
</dbReference>
<dbReference type="NCBIfam" id="NF009379">
    <property type="entry name" value="PRK12740.1-3"/>
    <property type="match status" value="1"/>
</dbReference>
<dbReference type="Pfam" id="PF14492">
    <property type="entry name" value="EFG_III"/>
    <property type="match status" value="1"/>
</dbReference>
<feature type="binding site" evidence="8">
    <location>
        <begin position="131"/>
        <end position="134"/>
    </location>
    <ligand>
        <name>GTP</name>
        <dbReference type="ChEBI" id="CHEBI:37565"/>
    </ligand>
</feature>
<dbReference type="Gene3D" id="3.30.70.870">
    <property type="entry name" value="Elongation Factor G (Translational Gtpase), domain 3"/>
    <property type="match status" value="1"/>
</dbReference>
<dbReference type="Proteomes" id="UP000777265">
    <property type="component" value="Unassembled WGS sequence"/>
</dbReference>
<dbReference type="SUPFAM" id="SSF54980">
    <property type="entry name" value="EF-G C-terminal domain-like"/>
    <property type="match status" value="2"/>
</dbReference>
<dbReference type="InterPro" id="IPR009022">
    <property type="entry name" value="EFG_III"/>
</dbReference>
<dbReference type="PANTHER" id="PTHR43261:SF1">
    <property type="entry name" value="RIBOSOME-RELEASING FACTOR 2, MITOCHONDRIAL"/>
    <property type="match status" value="1"/>
</dbReference>
<dbReference type="InterPro" id="IPR035649">
    <property type="entry name" value="EFG_V"/>
</dbReference>
<dbReference type="InterPro" id="IPR009000">
    <property type="entry name" value="Transl_B-barrel_sf"/>
</dbReference>
<dbReference type="PANTHER" id="PTHR43261">
    <property type="entry name" value="TRANSLATION ELONGATION FACTOR G-RELATED"/>
    <property type="match status" value="1"/>
</dbReference>
<gene>
    <name evidence="8 10" type="primary">fusA</name>
    <name evidence="10" type="ORF">GXY80_10945</name>
</gene>
<dbReference type="InterPro" id="IPR000640">
    <property type="entry name" value="EFG_V-like"/>
</dbReference>
<dbReference type="SMART" id="SM00838">
    <property type="entry name" value="EFG_C"/>
    <property type="match status" value="1"/>
</dbReference>
<dbReference type="CDD" id="cd01434">
    <property type="entry name" value="EFG_mtEFG1_IV"/>
    <property type="match status" value="1"/>
</dbReference>
<accession>A0A971M651</accession>
<comment type="subcellular location">
    <subcellularLocation>
        <location evidence="8">Cytoplasm</location>
    </subcellularLocation>
</comment>
<dbReference type="PROSITE" id="PS00301">
    <property type="entry name" value="G_TR_1"/>
    <property type="match status" value="1"/>
</dbReference>
<dbReference type="SUPFAM" id="SSF50447">
    <property type="entry name" value="Translation proteins"/>
    <property type="match status" value="1"/>
</dbReference>
<feature type="binding site" evidence="8">
    <location>
        <begin position="77"/>
        <end position="81"/>
    </location>
    <ligand>
        <name>GTP</name>
        <dbReference type="ChEBI" id="CHEBI:37565"/>
    </ligand>
</feature>
<dbReference type="NCBIfam" id="NF009381">
    <property type="entry name" value="PRK12740.1-5"/>
    <property type="match status" value="1"/>
</dbReference>
<dbReference type="Pfam" id="PF00009">
    <property type="entry name" value="GTP_EFTU"/>
    <property type="match status" value="1"/>
</dbReference>
<keyword evidence="3 8" id="KW-0547">Nucleotide-binding</keyword>
<dbReference type="InterPro" id="IPR031157">
    <property type="entry name" value="G_TR_CS"/>
</dbReference>
<dbReference type="InterPro" id="IPR004540">
    <property type="entry name" value="Transl_elong_EFG/EF2"/>
</dbReference>
<keyword evidence="8" id="KW-0963">Cytoplasm</keyword>
<dbReference type="CDD" id="cd04088">
    <property type="entry name" value="EFG_mtEFG_II"/>
    <property type="match status" value="1"/>
</dbReference>
<dbReference type="InterPro" id="IPR047872">
    <property type="entry name" value="EFG_IV"/>
</dbReference>
<dbReference type="NCBIfam" id="TIGR00484">
    <property type="entry name" value="EF-G"/>
    <property type="match status" value="1"/>
</dbReference>
<evidence type="ECO:0000313" key="10">
    <source>
        <dbReference type="EMBL" id="NLW35979.1"/>
    </source>
</evidence>
<dbReference type="InterPro" id="IPR053905">
    <property type="entry name" value="EF-G-like_DII"/>
</dbReference>
<dbReference type="InterPro" id="IPR014721">
    <property type="entry name" value="Ribsml_uS5_D2-typ_fold_subgr"/>
</dbReference>
<dbReference type="Pfam" id="PF03764">
    <property type="entry name" value="EFG_IV"/>
    <property type="match status" value="1"/>
</dbReference>
<dbReference type="PROSITE" id="PS51722">
    <property type="entry name" value="G_TR_2"/>
    <property type="match status" value="1"/>
</dbReference>
<dbReference type="GO" id="GO:0005525">
    <property type="term" value="F:GTP binding"/>
    <property type="evidence" value="ECO:0007669"/>
    <property type="project" value="UniProtKB-UniRule"/>
</dbReference>
<dbReference type="EMBL" id="JAAYEE010000196">
    <property type="protein sequence ID" value="NLW35979.1"/>
    <property type="molecule type" value="Genomic_DNA"/>
</dbReference>
<evidence type="ECO:0000259" key="9">
    <source>
        <dbReference type="PROSITE" id="PS51722"/>
    </source>
</evidence>
<evidence type="ECO:0000256" key="4">
    <source>
        <dbReference type="ARBA" id="ARBA00022768"/>
    </source>
</evidence>
<dbReference type="Gene3D" id="3.30.230.10">
    <property type="match status" value="1"/>
</dbReference>
<dbReference type="InterPro" id="IPR020568">
    <property type="entry name" value="Ribosomal_Su5_D2-typ_SF"/>
</dbReference>
<keyword evidence="6 8" id="KW-0342">GTP-binding</keyword>
<dbReference type="CDD" id="cd03713">
    <property type="entry name" value="EFG_mtEFG_C"/>
    <property type="match status" value="1"/>
</dbReference>
<dbReference type="FunFam" id="2.40.30.10:FF:000006">
    <property type="entry name" value="Elongation factor G"/>
    <property type="match status" value="1"/>
</dbReference>
<dbReference type="HAMAP" id="MF_00054_B">
    <property type="entry name" value="EF_G_EF_2_B"/>
    <property type="match status" value="1"/>
</dbReference>
<protein>
    <recommendedName>
        <fullName evidence="2 8">Elongation factor G</fullName>
        <shortName evidence="8">EF-G</shortName>
    </recommendedName>
</protein>
<proteinExistence type="inferred from homology"/>
<dbReference type="CDD" id="cd01886">
    <property type="entry name" value="EF-G"/>
    <property type="match status" value="1"/>
</dbReference>
<evidence type="ECO:0000256" key="5">
    <source>
        <dbReference type="ARBA" id="ARBA00022917"/>
    </source>
</evidence>
<dbReference type="Pfam" id="PF00679">
    <property type="entry name" value="EFG_C"/>
    <property type="match status" value="1"/>
</dbReference>
<sequence>MDNNIVRNVGIMAHIDAGKTTTTERMLFYTGVNNRIGEVDDGSATMDWMEEEKERGITITAAATTCFWKGHRINIIDTPGHIDFTIEVGRSLRVLDGAVALFSGVEGVEPQSETVWRQADRYRVPRIGFVNKMDRPAADFDRCVRMMQDILKANPVILQIPIKDGDEFLGVVDVITEEATYYDSKSRGLDYSVREVPEHLRDRTHFLKEKLMESLSEIDDEFMVGYLDGAQVDEAEIKRVIRKGTLNGVILPVLCGTAFKNRGIQPLLDAVVDYLPSPADVSPYEYWTEEGEKGYLQGTGEEPFSGLVFKIMNDPFVGQLSYMRIYSGELKTGDTVLNSSRGKTERVGRILRLHANRREEVKRVEAGDICAIVGLKGASTGDTLAHLDQGILFETIEVPVPVVSIAIAPKKKDELKKMWLVFNRYTVEDPSLNVKLDGDTGEVILSGMGELHLEIIMDRARREHNLEMLSSPPQVAYRETITKKMTGVGKYIKQSGGRGQYGHVVLQISPLEGADFAFENKIVGGVIPREYIPSIEAGVKETLEKGVALGYPLVNIKVELVDGSFHEVDSSDIAFKLAASMGLKQAVFKANPVILEPIMKVDINVPGDCLGSVIADVSSRRGRIAELGDRNDFKYIVAHIPLDAMFGYTTHLRSATQGRGYYTMEFFHYTPVPQHILENLMKNREKTVTEVLYG</sequence>
<evidence type="ECO:0000256" key="2">
    <source>
        <dbReference type="ARBA" id="ARBA00017872"/>
    </source>
</evidence>
<feature type="domain" description="Tr-type G" evidence="9">
    <location>
        <begin position="4"/>
        <end position="279"/>
    </location>
</feature>
<dbReference type="Gene3D" id="3.40.50.300">
    <property type="entry name" value="P-loop containing nucleotide triphosphate hydrolases"/>
    <property type="match status" value="1"/>
</dbReference>
<reference evidence="10" key="2">
    <citation type="submission" date="2020-01" db="EMBL/GenBank/DDBJ databases">
        <authorList>
            <person name="Campanaro S."/>
        </authorList>
    </citation>
    <scope>NUCLEOTIDE SEQUENCE</scope>
    <source>
        <strain evidence="10">AS06rmzACSIP_7</strain>
    </source>
</reference>
<organism evidence="10 11">
    <name type="scientific">Syntrophorhabdus aromaticivorans</name>
    <dbReference type="NCBI Taxonomy" id="328301"/>
    <lineage>
        <taxon>Bacteria</taxon>
        <taxon>Pseudomonadati</taxon>
        <taxon>Thermodesulfobacteriota</taxon>
        <taxon>Syntrophorhabdia</taxon>
        <taxon>Syntrophorhabdales</taxon>
        <taxon>Syntrophorhabdaceae</taxon>
        <taxon>Syntrophorhabdus</taxon>
    </lineage>
</organism>
<dbReference type="Gene3D" id="3.30.70.240">
    <property type="match status" value="1"/>
</dbReference>
<dbReference type="InterPro" id="IPR005517">
    <property type="entry name" value="Transl_elong_EFG/EF2_IV"/>
</dbReference>
<dbReference type="GO" id="GO:0003746">
    <property type="term" value="F:translation elongation factor activity"/>
    <property type="evidence" value="ECO:0007669"/>
    <property type="project" value="UniProtKB-UniRule"/>
</dbReference>
<comment type="caution">
    <text evidence="10">The sequence shown here is derived from an EMBL/GenBank/DDBJ whole genome shotgun (WGS) entry which is preliminary data.</text>
</comment>
<evidence type="ECO:0000256" key="3">
    <source>
        <dbReference type="ARBA" id="ARBA00022741"/>
    </source>
</evidence>
<dbReference type="FunFam" id="3.30.70.870:FF:000002">
    <property type="entry name" value="Translation elongation factor 2"/>
    <property type="match status" value="1"/>
</dbReference>
<dbReference type="InterPro" id="IPR041095">
    <property type="entry name" value="EFG_II"/>
</dbReference>
<keyword evidence="4 8" id="KW-0251">Elongation factor</keyword>
<keyword evidence="5 8" id="KW-0648">Protein biosynthesis</keyword>
<evidence type="ECO:0000256" key="7">
    <source>
        <dbReference type="ARBA" id="ARBA00024731"/>
    </source>
</evidence>
<dbReference type="NCBIfam" id="TIGR00231">
    <property type="entry name" value="small_GTP"/>
    <property type="match status" value="1"/>
</dbReference>
<dbReference type="AlphaFoldDB" id="A0A971M651"/>
<name>A0A971M651_9BACT</name>
<dbReference type="SMART" id="SM00889">
    <property type="entry name" value="EFG_IV"/>
    <property type="match status" value="1"/>
</dbReference>
<dbReference type="SUPFAM" id="SSF54211">
    <property type="entry name" value="Ribosomal protein S5 domain 2-like"/>
    <property type="match status" value="1"/>
</dbReference>
<dbReference type="InterPro" id="IPR005225">
    <property type="entry name" value="Small_GTP-bd"/>
</dbReference>
<feature type="binding site" evidence="8">
    <location>
        <begin position="13"/>
        <end position="20"/>
    </location>
    <ligand>
        <name>GTP</name>
        <dbReference type="ChEBI" id="CHEBI:37565"/>
    </ligand>
</feature>
<dbReference type="Gene3D" id="2.40.30.10">
    <property type="entry name" value="Translation factors"/>
    <property type="match status" value="1"/>
</dbReference>
<dbReference type="Pfam" id="PF22042">
    <property type="entry name" value="EF-G_D2"/>
    <property type="match status" value="1"/>
</dbReference>
<evidence type="ECO:0000313" key="11">
    <source>
        <dbReference type="Proteomes" id="UP000777265"/>
    </source>
</evidence>
<dbReference type="FunFam" id="3.30.70.240:FF:000001">
    <property type="entry name" value="Elongation factor G"/>
    <property type="match status" value="1"/>
</dbReference>
<dbReference type="InterPro" id="IPR000795">
    <property type="entry name" value="T_Tr_GTP-bd_dom"/>
</dbReference>
<comment type="similarity">
    <text evidence="1 8">Belongs to the TRAFAC class translation factor GTPase superfamily. Classic translation factor GTPase family. EF-G/EF-2 subfamily.</text>
</comment>
<dbReference type="FunFam" id="3.30.230.10:FF:000003">
    <property type="entry name" value="Elongation factor G"/>
    <property type="match status" value="1"/>
</dbReference>
<dbReference type="GO" id="GO:0003924">
    <property type="term" value="F:GTPase activity"/>
    <property type="evidence" value="ECO:0007669"/>
    <property type="project" value="InterPro"/>
</dbReference>